<feature type="site" description="Transition state stabilizer" evidence="6">
    <location>
        <position position="239"/>
    </location>
</feature>
<dbReference type="HAMAP" id="MF_00020">
    <property type="entry name" value="Acetate_kinase"/>
    <property type="match status" value="1"/>
</dbReference>
<reference evidence="9" key="1">
    <citation type="journal article" date="2019" name="Int. J. Syst. Evol. Microbiol.">
        <title>The Global Catalogue of Microorganisms (GCM) 10K type strain sequencing project: providing services to taxonomists for standard genome sequencing and annotation.</title>
        <authorList>
            <consortium name="The Broad Institute Genomics Platform"/>
            <consortium name="The Broad Institute Genome Sequencing Center for Infectious Disease"/>
            <person name="Wu L."/>
            <person name="Ma J."/>
        </authorList>
    </citation>
    <scope>NUCLEOTIDE SEQUENCE [LARGE SCALE GENOMIC DNA]</scope>
    <source>
        <strain evidence="9">CECT 7956</strain>
    </source>
</reference>
<keyword evidence="6" id="KW-0479">Metal-binding</keyword>
<dbReference type="PROSITE" id="PS01075">
    <property type="entry name" value="ACETATE_KINASE_1"/>
    <property type="match status" value="1"/>
</dbReference>
<evidence type="ECO:0000313" key="8">
    <source>
        <dbReference type="EMBL" id="MFC3810841.1"/>
    </source>
</evidence>
<proteinExistence type="inferred from homology"/>
<keyword evidence="3 6" id="KW-0547">Nucleotide-binding</keyword>
<comment type="catalytic activity">
    <reaction evidence="6">
        <text>acetate + ATP = acetyl phosphate + ADP</text>
        <dbReference type="Rhea" id="RHEA:11352"/>
        <dbReference type="ChEBI" id="CHEBI:22191"/>
        <dbReference type="ChEBI" id="CHEBI:30089"/>
        <dbReference type="ChEBI" id="CHEBI:30616"/>
        <dbReference type="ChEBI" id="CHEBI:456216"/>
        <dbReference type="EC" id="2.7.2.1"/>
    </reaction>
</comment>
<feature type="binding site" evidence="6">
    <location>
        <begin position="206"/>
        <end position="210"/>
    </location>
    <ligand>
        <name>ATP</name>
        <dbReference type="ChEBI" id="CHEBI:30616"/>
    </ligand>
</feature>
<dbReference type="InterPro" id="IPR023865">
    <property type="entry name" value="Aliphatic_acid_kinase_CS"/>
</dbReference>
<feature type="active site" description="Proton donor/acceptor" evidence="6">
    <location>
        <position position="148"/>
    </location>
</feature>
<dbReference type="PIRSF" id="PIRSF000722">
    <property type="entry name" value="Acetate_prop_kin"/>
    <property type="match status" value="1"/>
</dbReference>
<evidence type="ECO:0000256" key="1">
    <source>
        <dbReference type="ARBA" id="ARBA00008748"/>
    </source>
</evidence>
<comment type="function">
    <text evidence="6">Catalyzes the formation of acetyl phosphate from acetate and ATP. Can also catalyze the reverse reaction.</text>
</comment>
<evidence type="ECO:0000313" key="9">
    <source>
        <dbReference type="Proteomes" id="UP001595616"/>
    </source>
</evidence>
<evidence type="ECO:0000256" key="7">
    <source>
        <dbReference type="RuleBase" id="RU003835"/>
    </source>
</evidence>
<feature type="binding site" evidence="6">
    <location>
        <position position="91"/>
    </location>
    <ligand>
        <name>substrate</name>
    </ligand>
</feature>
<comment type="pathway">
    <text evidence="6">Metabolic intermediate biosynthesis; acetyl-CoA biosynthesis; acetyl-CoA from acetate: step 1/2.</text>
</comment>
<feature type="site" description="Transition state stabilizer" evidence="6">
    <location>
        <position position="180"/>
    </location>
</feature>
<keyword evidence="2 6" id="KW-0808">Transferase</keyword>
<feature type="binding site" evidence="6">
    <location>
        <begin position="280"/>
        <end position="282"/>
    </location>
    <ligand>
        <name>ATP</name>
        <dbReference type="ChEBI" id="CHEBI:30616"/>
    </ligand>
</feature>
<dbReference type="Proteomes" id="UP001595616">
    <property type="component" value="Unassembled WGS sequence"/>
</dbReference>
<accession>A0ABV7YVB3</accession>
<evidence type="ECO:0000256" key="6">
    <source>
        <dbReference type="HAMAP-Rule" id="MF_00020"/>
    </source>
</evidence>
<keyword evidence="6" id="KW-0963">Cytoplasm</keyword>
<sequence length="394" mass="43267">MKKILVINAGSSSLKFQLIAMPEREVLASGLVDRIGQETSTYSFLTTDIKIEESEIIPDHEYAMALVAEQLLDPIYGVIDTPSQIDTVSHRVVHGGSIFKEPTLINETVKEKIKELFSLAPLHNPANLTGIEVSEQIFPDAIQIAVFDTAFHQTIPEHAFRYAIPNELYEQHQIRVYGFHGTSHKYVSKKAIEYLENPEAKLVVLHLGNGCSATAIVNGESVDHSLGFGPVPGLIMGTRSGDIDPAAVLYLIDKLGYSAEEVNHILNKKSGLLGLTGHSDLREIQKGVSNGDAACILALEMTAYRIRKYIGAYTAAMNGIDALVFTAGIGENSALLREKVCENLDFLGICINNDKNENTEKGIREIQNGYTKILVIPTNEELEIAIQSYELMEA</sequence>
<dbReference type="Pfam" id="PF00871">
    <property type="entry name" value="Acetate_kinase"/>
    <property type="match status" value="1"/>
</dbReference>
<comment type="subunit">
    <text evidence="6">Homodimer.</text>
</comment>
<dbReference type="EMBL" id="JBHRYQ010000001">
    <property type="protein sequence ID" value="MFC3810841.1"/>
    <property type="molecule type" value="Genomic_DNA"/>
</dbReference>
<evidence type="ECO:0000256" key="5">
    <source>
        <dbReference type="ARBA" id="ARBA00022840"/>
    </source>
</evidence>
<dbReference type="CDD" id="cd24010">
    <property type="entry name" value="ASKHA_NBD_AcK_PK"/>
    <property type="match status" value="1"/>
</dbReference>
<comment type="caution">
    <text evidence="8">The sequence shown here is derived from an EMBL/GenBank/DDBJ whole genome shotgun (WGS) entry which is preliminary data.</text>
</comment>
<gene>
    <name evidence="6" type="primary">ackA</name>
    <name evidence="8" type="ORF">ACFOOI_09255</name>
</gene>
<comment type="subcellular location">
    <subcellularLocation>
        <location evidence="6">Cytoplasm</location>
    </subcellularLocation>
</comment>
<evidence type="ECO:0000256" key="3">
    <source>
        <dbReference type="ARBA" id="ARBA00022741"/>
    </source>
</evidence>
<dbReference type="EC" id="2.7.2.1" evidence="6"/>
<dbReference type="InterPro" id="IPR043129">
    <property type="entry name" value="ATPase_NBD"/>
</dbReference>
<evidence type="ECO:0000256" key="2">
    <source>
        <dbReference type="ARBA" id="ARBA00022679"/>
    </source>
</evidence>
<dbReference type="PANTHER" id="PTHR21060:SF15">
    <property type="entry name" value="ACETATE KINASE-RELATED"/>
    <property type="match status" value="1"/>
</dbReference>
<feature type="binding site" evidence="6">
    <location>
        <position position="15"/>
    </location>
    <ligand>
        <name>ATP</name>
        <dbReference type="ChEBI" id="CHEBI:30616"/>
    </ligand>
</feature>
<dbReference type="Gene3D" id="3.30.420.40">
    <property type="match status" value="2"/>
</dbReference>
<keyword evidence="6" id="KW-0460">Magnesium</keyword>
<dbReference type="NCBIfam" id="TIGR00016">
    <property type="entry name" value="ackA"/>
    <property type="match status" value="1"/>
</dbReference>
<comment type="cofactor">
    <cofactor evidence="6">
        <name>Mg(2+)</name>
        <dbReference type="ChEBI" id="CHEBI:18420"/>
    </cofactor>
    <cofactor evidence="6">
        <name>Mn(2+)</name>
        <dbReference type="ChEBI" id="CHEBI:29035"/>
    </cofactor>
    <text evidence="6">Mg(2+). Can also accept Mn(2+).</text>
</comment>
<feature type="binding site" evidence="6">
    <location>
        <position position="380"/>
    </location>
    <ligand>
        <name>Mg(2+)</name>
        <dbReference type="ChEBI" id="CHEBI:18420"/>
    </ligand>
</feature>
<dbReference type="InterPro" id="IPR004372">
    <property type="entry name" value="Ac/propionate_kinase"/>
</dbReference>
<name>A0ABV7YVB3_9BACT</name>
<dbReference type="RefSeq" id="WP_379837301.1">
    <property type="nucleotide sequence ID" value="NZ_JBHRYQ010000001.1"/>
</dbReference>
<dbReference type="PANTHER" id="PTHR21060">
    <property type="entry name" value="ACETATE KINASE"/>
    <property type="match status" value="1"/>
</dbReference>
<dbReference type="InterPro" id="IPR000890">
    <property type="entry name" value="Aliphatic_acid_kin_short-chain"/>
</dbReference>
<organism evidence="8 9">
    <name type="scientific">Lacihabitans lacunae</name>
    <dbReference type="NCBI Taxonomy" id="1028214"/>
    <lineage>
        <taxon>Bacteria</taxon>
        <taxon>Pseudomonadati</taxon>
        <taxon>Bacteroidota</taxon>
        <taxon>Cytophagia</taxon>
        <taxon>Cytophagales</taxon>
        <taxon>Leadbetterellaceae</taxon>
        <taxon>Lacihabitans</taxon>
    </lineage>
</organism>
<feature type="binding site" evidence="6">
    <location>
        <position position="8"/>
    </location>
    <ligand>
        <name>Mg(2+)</name>
        <dbReference type="ChEBI" id="CHEBI:18420"/>
    </ligand>
</feature>
<keyword evidence="9" id="KW-1185">Reference proteome</keyword>
<keyword evidence="4 6" id="KW-0418">Kinase</keyword>
<dbReference type="PRINTS" id="PR00471">
    <property type="entry name" value="ACETATEKNASE"/>
</dbReference>
<protein>
    <recommendedName>
        <fullName evidence="6">Acetate kinase</fullName>
        <ecNumber evidence="6">2.7.2.1</ecNumber>
    </recommendedName>
    <alternativeName>
        <fullName evidence="6">Acetokinase</fullName>
    </alternativeName>
</protein>
<dbReference type="PROSITE" id="PS01076">
    <property type="entry name" value="ACETATE_KINASE_2"/>
    <property type="match status" value="1"/>
</dbReference>
<dbReference type="SUPFAM" id="SSF53067">
    <property type="entry name" value="Actin-like ATPase domain"/>
    <property type="match status" value="2"/>
</dbReference>
<keyword evidence="5 6" id="KW-0067">ATP-binding</keyword>
<feature type="binding site" evidence="6">
    <location>
        <begin position="328"/>
        <end position="332"/>
    </location>
    <ligand>
        <name>ATP</name>
        <dbReference type="ChEBI" id="CHEBI:30616"/>
    </ligand>
</feature>
<evidence type="ECO:0000256" key="4">
    <source>
        <dbReference type="ARBA" id="ARBA00022777"/>
    </source>
</evidence>
<comment type="similarity">
    <text evidence="1 6 7">Belongs to the acetokinase family.</text>
</comment>
<dbReference type="GO" id="GO:0016301">
    <property type="term" value="F:kinase activity"/>
    <property type="evidence" value="ECO:0007669"/>
    <property type="project" value="UniProtKB-KW"/>
</dbReference>